<dbReference type="PANTHER" id="PTHR11076">
    <property type="entry name" value="DNA REPAIR POLYMERASE UMUC / TRANSFERASE FAMILY MEMBER"/>
    <property type="match status" value="1"/>
</dbReference>
<dbReference type="Gene3D" id="1.10.150.20">
    <property type="entry name" value="5' to 3' exonuclease, C-terminal subdomain"/>
    <property type="match status" value="1"/>
</dbReference>
<gene>
    <name evidence="7" type="ORF">ANBU17_15830</name>
</gene>
<evidence type="ECO:0000256" key="1">
    <source>
        <dbReference type="ARBA" id="ARBA00010945"/>
    </source>
</evidence>
<keyword evidence="5" id="KW-0808">Transferase</keyword>
<dbReference type="AlphaFoldDB" id="A0A916VD10"/>
<reference evidence="7" key="1">
    <citation type="submission" date="2020-06" db="EMBL/GenBank/DDBJ databases">
        <title>Characterization of fructooligosaccharide metabolism and fructooligosaccharide-degrading enzymes in human commensal butyrate producers.</title>
        <authorList>
            <person name="Tanno H."/>
            <person name="Fujii T."/>
            <person name="Hirano K."/>
            <person name="Maeno S."/>
            <person name="Tonozuka T."/>
            <person name="Sakamoto M."/>
            <person name="Ohkuma M."/>
            <person name="Tochio T."/>
            <person name="Endo A."/>
        </authorList>
    </citation>
    <scope>NUCLEOTIDE SEQUENCE</scope>
    <source>
        <strain evidence="7">JCM 17466</strain>
    </source>
</reference>
<dbReference type="SUPFAM" id="SSF56672">
    <property type="entry name" value="DNA/RNA polymerases"/>
    <property type="match status" value="1"/>
</dbReference>
<keyword evidence="3" id="KW-0548">Nucleotidyltransferase</keyword>
<dbReference type="GO" id="GO:0005829">
    <property type="term" value="C:cytosol"/>
    <property type="evidence" value="ECO:0007669"/>
    <property type="project" value="TreeGrafter"/>
</dbReference>
<proteinExistence type="inferred from homology"/>
<comment type="similarity">
    <text evidence="1">Belongs to the DNA polymerase type-Y family.</text>
</comment>
<keyword evidence="8" id="KW-1185">Reference proteome</keyword>
<name>A0A916VD10_9FIRM</name>
<dbReference type="Pfam" id="PF11799">
    <property type="entry name" value="IMS_C"/>
    <property type="match status" value="1"/>
</dbReference>
<dbReference type="PROSITE" id="PS50173">
    <property type="entry name" value="UMUC"/>
    <property type="match status" value="1"/>
</dbReference>
<evidence type="ECO:0000256" key="4">
    <source>
        <dbReference type="ARBA" id="ARBA00022763"/>
    </source>
</evidence>
<dbReference type="EMBL" id="BLYI01000031">
    <property type="protein sequence ID" value="GFO85236.1"/>
    <property type="molecule type" value="Genomic_DNA"/>
</dbReference>
<dbReference type="RefSeq" id="WP_201310937.1">
    <property type="nucleotide sequence ID" value="NZ_BLYI01000031.1"/>
</dbReference>
<protein>
    <submittedName>
        <fullName evidence="7">DNA methylase</fullName>
    </submittedName>
</protein>
<keyword evidence="7" id="KW-0489">Methyltransferase</keyword>
<dbReference type="GO" id="GO:0008168">
    <property type="term" value="F:methyltransferase activity"/>
    <property type="evidence" value="ECO:0007669"/>
    <property type="project" value="UniProtKB-KW"/>
</dbReference>
<dbReference type="InterPro" id="IPR043128">
    <property type="entry name" value="Rev_trsase/Diguanyl_cyclase"/>
</dbReference>
<keyword evidence="2" id="KW-0515">Mutator protein</keyword>
<dbReference type="GO" id="GO:0003684">
    <property type="term" value="F:damaged DNA binding"/>
    <property type="evidence" value="ECO:0007669"/>
    <property type="project" value="InterPro"/>
</dbReference>
<dbReference type="InterPro" id="IPR017961">
    <property type="entry name" value="DNA_pol_Y-fam_little_finger"/>
</dbReference>
<dbReference type="InterPro" id="IPR043502">
    <property type="entry name" value="DNA/RNA_pol_sf"/>
</dbReference>
<accession>A0A916VD10</accession>
<dbReference type="Gene3D" id="3.30.70.270">
    <property type="match status" value="1"/>
</dbReference>
<keyword evidence="4" id="KW-0227">DNA damage</keyword>
<dbReference type="InterPro" id="IPR001126">
    <property type="entry name" value="UmuC"/>
</dbReference>
<dbReference type="Pfam" id="PF00817">
    <property type="entry name" value="IMS"/>
    <property type="match status" value="1"/>
</dbReference>
<dbReference type="GO" id="GO:0032259">
    <property type="term" value="P:methylation"/>
    <property type="evidence" value="ECO:0007669"/>
    <property type="project" value="UniProtKB-KW"/>
</dbReference>
<dbReference type="GO" id="GO:0006281">
    <property type="term" value="P:DNA repair"/>
    <property type="evidence" value="ECO:0007669"/>
    <property type="project" value="InterPro"/>
</dbReference>
<evidence type="ECO:0000313" key="7">
    <source>
        <dbReference type="EMBL" id="GFO85236.1"/>
    </source>
</evidence>
<dbReference type="GO" id="GO:0042276">
    <property type="term" value="P:error-prone translesion synthesis"/>
    <property type="evidence" value="ECO:0007669"/>
    <property type="project" value="TreeGrafter"/>
</dbReference>
<dbReference type="PANTHER" id="PTHR11076:SF35">
    <property type="entry name" value="DNA REPAIR PROTEIN HOMOLOG YOBH"/>
    <property type="match status" value="1"/>
</dbReference>
<dbReference type="Gene3D" id="3.40.1170.60">
    <property type="match status" value="1"/>
</dbReference>
<organism evidence="7 8">
    <name type="scientific">Anaerostipes butyraticus</name>
    <dbReference type="NCBI Taxonomy" id="645466"/>
    <lineage>
        <taxon>Bacteria</taxon>
        <taxon>Bacillati</taxon>
        <taxon>Bacillota</taxon>
        <taxon>Clostridia</taxon>
        <taxon>Lachnospirales</taxon>
        <taxon>Lachnospiraceae</taxon>
        <taxon>Anaerostipes</taxon>
    </lineage>
</organism>
<keyword evidence="5" id="KW-0239">DNA-directed DNA polymerase</keyword>
<dbReference type="InterPro" id="IPR050116">
    <property type="entry name" value="DNA_polymerase-Y"/>
</dbReference>
<sequence>MGKTRTYICIDLKSFYASVECRERNLDPMRTNLVVADPERTDKTICLAVSPSMKAMGVPGRCRVFEIPRGISYIMAPPRMQLYIDYSAEIYSVYLRYIAREDIHVYSIDEVFMDVTDYLSLYQATAKELCKKIMEDVLKTTGIPAAAGIGSNLYLAKIAMDITGKHTSDRIGMLDEDTYCRSLWDHRPLTDFWRIGSGISSRLEKIGIRTMRDIAHTNEDMLYRMFGIDAELLIDHAWGRETVTMEDIKTYQPKASSVSSGQVLSRDYDFKEGRMIAREMADTLCLELIAGNLLTESVTLHVGYSNRLEHRSAHGTVSLRTATDSSRQIMDAVSGLYEQIVNPHIPVRRITLTFNRVSDRDCRQYDLFYDAEEAEREYRIQKTVLEIKNRFGKNALFRGMDLQEGATTLERNRQIGGHKSGT</sequence>
<evidence type="ECO:0000256" key="5">
    <source>
        <dbReference type="ARBA" id="ARBA00022932"/>
    </source>
</evidence>
<evidence type="ECO:0000259" key="6">
    <source>
        <dbReference type="PROSITE" id="PS50173"/>
    </source>
</evidence>
<evidence type="ECO:0000256" key="2">
    <source>
        <dbReference type="ARBA" id="ARBA00022457"/>
    </source>
</evidence>
<dbReference type="Proteomes" id="UP000613208">
    <property type="component" value="Unassembled WGS sequence"/>
</dbReference>
<dbReference type="GO" id="GO:0003887">
    <property type="term" value="F:DNA-directed DNA polymerase activity"/>
    <property type="evidence" value="ECO:0007669"/>
    <property type="project" value="UniProtKB-KW"/>
</dbReference>
<evidence type="ECO:0000256" key="3">
    <source>
        <dbReference type="ARBA" id="ARBA00022695"/>
    </source>
</evidence>
<feature type="domain" description="UmuC" evidence="6">
    <location>
        <begin position="7"/>
        <end position="196"/>
    </location>
</feature>
<dbReference type="GO" id="GO:0009432">
    <property type="term" value="P:SOS response"/>
    <property type="evidence" value="ECO:0007669"/>
    <property type="project" value="TreeGrafter"/>
</dbReference>
<evidence type="ECO:0000313" key="8">
    <source>
        <dbReference type="Proteomes" id="UP000613208"/>
    </source>
</evidence>
<comment type="caution">
    <text evidence="7">The sequence shown here is derived from an EMBL/GenBank/DDBJ whole genome shotgun (WGS) entry which is preliminary data.</text>
</comment>